<reference evidence="1" key="2">
    <citation type="journal article" date="2015" name="Data Brief">
        <title>Shoot transcriptome of the giant reed, Arundo donax.</title>
        <authorList>
            <person name="Barrero R.A."/>
            <person name="Guerrero F.D."/>
            <person name="Moolhuijzen P."/>
            <person name="Goolsby J.A."/>
            <person name="Tidwell J."/>
            <person name="Bellgard S.E."/>
            <person name="Bellgard M.I."/>
        </authorList>
    </citation>
    <scope>NUCLEOTIDE SEQUENCE</scope>
    <source>
        <tissue evidence="1">Shoot tissue taken approximately 20 cm above the soil surface</tissue>
    </source>
</reference>
<reference evidence="1" key="1">
    <citation type="submission" date="2014-09" db="EMBL/GenBank/DDBJ databases">
        <authorList>
            <person name="Magalhaes I.L.F."/>
            <person name="Oliveira U."/>
            <person name="Santos F.R."/>
            <person name="Vidigal T.H.D.A."/>
            <person name="Brescovit A.D."/>
            <person name="Santos A.J."/>
        </authorList>
    </citation>
    <scope>NUCLEOTIDE SEQUENCE</scope>
    <source>
        <tissue evidence="1">Shoot tissue taken approximately 20 cm above the soil surface</tissue>
    </source>
</reference>
<name>A0A0A9C078_ARUDO</name>
<dbReference type="AlphaFoldDB" id="A0A0A9C078"/>
<proteinExistence type="predicted"/>
<sequence length="42" mass="4894">MLVLGTTGRWTAVSNFPRSRWTACYTPKYCLICKRVRIQTQS</sequence>
<protein>
    <submittedName>
        <fullName evidence="1">Uncharacterized protein</fullName>
    </submittedName>
</protein>
<accession>A0A0A9C078</accession>
<evidence type="ECO:0000313" key="1">
    <source>
        <dbReference type="EMBL" id="JAD67863.1"/>
    </source>
</evidence>
<dbReference type="EMBL" id="GBRH01230032">
    <property type="protein sequence ID" value="JAD67863.1"/>
    <property type="molecule type" value="Transcribed_RNA"/>
</dbReference>
<organism evidence="1">
    <name type="scientific">Arundo donax</name>
    <name type="common">Giant reed</name>
    <name type="synonym">Donax arundinaceus</name>
    <dbReference type="NCBI Taxonomy" id="35708"/>
    <lineage>
        <taxon>Eukaryota</taxon>
        <taxon>Viridiplantae</taxon>
        <taxon>Streptophyta</taxon>
        <taxon>Embryophyta</taxon>
        <taxon>Tracheophyta</taxon>
        <taxon>Spermatophyta</taxon>
        <taxon>Magnoliopsida</taxon>
        <taxon>Liliopsida</taxon>
        <taxon>Poales</taxon>
        <taxon>Poaceae</taxon>
        <taxon>PACMAD clade</taxon>
        <taxon>Arundinoideae</taxon>
        <taxon>Arundineae</taxon>
        <taxon>Arundo</taxon>
    </lineage>
</organism>